<dbReference type="EMBL" id="CAJNOL010004897">
    <property type="protein sequence ID" value="CAF1596503.1"/>
    <property type="molecule type" value="Genomic_DNA"/>
</dbReference>
<proteinExistence type="predicted"/>
<evidence type="ECO:0000313" key="3">
    <source>
        <dbReference type="Proteomes" id="UP000663854"/>
    </source>
</evidence>
<accession>A0A815GN57</accession>
<sequence>MSVSSPVTLHSRDGATCDGRHAFDGGAGFGRLFGGGDDLGRIMAGCGLASGGLGLSGFGRGFGGSLIFIRGDDLNGHLCLCEKH</sequence>
<dbReference type="Proteomes" id="UP000663854">
    <property type="component" value="Unassembled WGS sequence"/>
</dbReference>
<evidence type="ECO:0000313" key="1">
    <source>
        <dbReference type="EMBL" id="CAF1340587.1"/>
    </source>
</evidence>
<dbReference type="Proteomes" id="UP000663870">
    <property type="component" value="Unassembled WGS sequence"/>
</dbReference>
<dbReference type="EMBL" id="CAJNOH010003554">
    <property type="protein sequence ID" value="CAF1340587.1"/>
    <property type="molecule type" value="Genomic_DNA"/>
</dbReference>
<reference evidence="1" key="1">
    <citation type="submission" date="2021-02" db="EMBL/GenBank/DDBJ databases">
        <authorList>
            <person name="Nowell W R."/>
        </authorList>
    </citation>
    <scope>NUCLEOTIDE SEQUENCE</scope>
</reference>
<dbReference type="AlphaFoldDB" id="A0A815GN57"/>
<keyword evidence="4" id="KW-1185">Reference proteome</keyword>
<name>A0A815GN57_9BILA</name>
<evidence type="ECO:0000313" key="4">
    <source>
        <dbReference type="Proteomes" id="UP000663870"/>
    </source>
</evidence>
<protein>
    <submittedName>
        <fullName evidence="1">Uncharacterized protein</fullName>
    </submittedName>
</protein>
<comment type="caution">
    <text evidence="1">The sequence shown here is derived from an EMBL/GenBank/DDBJ whole genome shotgun (WGS) entry which is preliminary data.</text>
</comment>
<organism evidence="1 3">
    <name type="scientific">Rotaria sordida</name>
    <dbReference type="NCBI Taxonomy" id="392033"/>
    <lineage>
        <taxon>Eukaryota</taxon>
        <taxon>Metazoa</taxon>
        <taxon>Spiralia</taxon>
        <taxon>Gnathifera</taxon>
        <taxon>Rotifera</taxon>
        <taxon>Eurotatoria</taxon>
        <taxon>Bdelloidea</taxon>
        <taxon>Philodinida</taxon>
        <taxon>Philodinidae</taxon>
        <taxon>Rotaria</taxon>
    </lineage>
</organism>
<gene>
    <name evidence="2" type="ORF">JXQ802_LOCUS47805</name>
    <name evidence="1" type="ORF">PYM288_LOCUS31871</name>
</gene>
<evidence type="ECO:0000313" key="2">
    <source>
        <dbReference type="EMBL" id="CAF1596503.1"/>
    </source>
</evidence>